<keyword evidence="1" id="KW-0472">Membrane</keyword>
<protein>
    <submittedName>
        <fullName evidence="2">Uncharacterized protein</fullName>
    </submittedName>
</protein>
<keyword evidence="1" id="KW-0812">Transmembrane</keyword>
<accession>A0A6C0JA42</accession>
<evidence type="ECO:0000313" key="2">
    <source>
        <dbReference type="EMBL" id="QHU01671.1"/>
    </source>
</evidence>
<evidence type="ECO:0000256" key="1">
    <source>
        <dbReference type="SAM" id="Phobius"/>
    </source>
</evidence>
<organism evidence="2">
    <name type="scientific">viral metagenome</name>
    <dbReference type="NCBI Taxonomy" id="1070528"/>
    <lineage>
        <taxon>unclassified sequences</taxon>
        <taxon>metagenomes</taxon>
        <taxon>organismal metagenomes</taxon>
    </lineage>
</organism>
<feature type="transmembrane region" description="Helical" evidence="1">
    <location>
        <begin position="6"/>
        <end position="24"/>
    </location>
</feature>
<name>A0A6C0JA42_9ZZZZ</name>
<proteinExistence type="predicted"/>
<keyword evidence="1" id="KW-1133">Transmembrane helix</keyword>
<reference evidence="2" key="1">
    <citation type="journal article" date="2020" name="Nature">
        <title>Giant virus diversity and host interactions through global metagenomics.</title>
        <authorList>
            <person name="Schulz F."/>
            <person name="Roux S."/>
            <person name="Paez-Espino D."/>
            <person name="Jungbluth S."/>
            <person name="Walsh D.A."/>
            <person name="Denef V.J."/>
            <person name="McMahon K.D."/>
            <person name="Konstantinidis K.T."/>
            <person name="Eloe-Fadrosh E.A."/>
            <person name="Kyrpides N.C."/>
            <person name="Woyke T."/>
        </authorList>
    </citation>
    <scope>NUCLEOTIDE SEQUENCE</scope>
    <source>
        <strain evidence="2">GVMAG-M-3300025874-2</strain>
    </source>
</reference>
<dbReference type="AlphaFoldDB" id="A0A6C0JA42"/>
<dbReference type="EMBL" id="MN740346">
    <property type="protein sequence ID" value="QHU01671.1"/>
    <property type="molecule type" value="Genomic_DNA"/>
</dbReference>
<sequence length="88" mass="10150">MLKLNIYYFVISLTVGLLFAYLFTPQPEVIIKYPTPENAGKVVYKDVNDVCYKYKANEVSCPADKSKIVDNYLQEVDNAKLNKKFTLF</sequence>